<protein>
    <recommendedName>
        <fullName evidence="2">Abasic site processing protein HMCES</fullName>
    </recommendedName>
    <alternativeName>
        <fullName evidence="9">Embryonic stem cell-specific 5-hydroxymethylcytosine-binding protein</fullName>
    </alternativeName>
    <alternativeName>
        <fullName evidence="10">Peptidase HMCES</fullName>
    </alternativeName>
    <alternativeName>
        <fullName evidence="11">SRAP domain-containing protein 1</fullName>
    </alternativeName>
</protein>
<sequence length="782" mass="86995">MYFQLARCGWPMPSGVLSPRATLVSSEVYARDRVTKLGSRMSVLLVQMEWGVEVSWGGSQHDRQIINARAESIVSKPFFKEPMRRGRRCAVLTQGFYEWRKTTSGKQPYFIYMPNSDEDSSSASSVEYDSKLMPLAGLYFPNKDVNCKPLEFMQIYFIFKKSGTYSSVIITVDSSPGIEFIHDRMPAILDTDEAVLNWLDCGQFQSDEVVKYLRPYASLRYHAVSTRVNHSTYDNVENIQPLDETKYTIHVGHRSMNYHWINAAGRLLISALLVANGRTIKFQNDFAAVPEVECNPEAIIVKLNTTSGLASKIFVRGHHDEANCSFQQTNVARFLLHDCGIVRERQLKPKGVAVTSTFVVQLHPFFITKLDRAYKVRCFYLEADHTITSNLEVSTISPSPIDQETSLPQCTYNLRMERPDGESVRYARIGDRVWHVWECDAGNSYGMLVHSCSVRDGKGNQIEIIDEKGCALDDFIMDTPKYNDSLSHAEQETLVFKFADVLAVQFHCQIRLCVKANGGCDGITKLGSLPCQCPLIVVIKPPVCENQTRQLELVHVKPEPIAEGTDGENATESSALAAAAAAEELTTSSNASVSQDGETTEGAAEQKESATDQLSQDSVMPANSSANEPGGVDQADGSGMETEASGQPVSNPNVSEVNDTRSRRNVYSEPWFTDAPYFEMPSDLEADVSQEILVLDMGDTGSSLNDDEKSDMRMPIREAQEQLPESNRRVCLTSGALAAVVSGFVFVVILLSLAVFVMLIKRHHQARVNMMGTYSTCRAYKF</sequence>
<dbReference type="PANTHER" id="PTHR22907:SF59">
    <property type="entry name" value="CUTICLIN-LIKE PROTEIN 19"/>
    <property type="match status" value="1"/>
</dbReference>
<evidence type="ECO:0000256" key="1">
    <source>
        <dbReference type="ARBA" id="ARBA00004251"/>
    </source>
</evidence>
<feature type="compositionally biased region" description="Polar residues" evidence="12">
    <location>
        <begin position="611"/>
        <end position="627"/>
    </location>
</feature>
<evidence type="ECO:0000256" key="2">
    <source>
        <dbReference type="ARBA" id="ARBA00015888"/>
    </source>
</evidence>
<dbReference type="InterPro" id="IPR051962">
    <property type="entry name" value="Cuticlin"/>
</dbReference>
<dbReference type="InterPro" id="IPR003738">
    <property type="entry name" value="SRAP"/>
</dbReference>
<dbReference type="GO" id="GO:0005886">
    <property type="term" value="C:plasma membrane"/>
    <property type="evidence" value="ECO:0007669"/>
    <property type="project" value="UniProtKB-SubCell"/>
</dbReference>
<organism evidence="15">
    <name type="scientific">Trichuris suis</name>
    <name type="common">pig whipworm</name>
    <dbReference type="NCBI Taxonomy" id="68888"/>
    <lineage>
        <taxon>Eukaryota</taxon>
        <taxon>Metazoa</taxon>
        <taxon>Ecdysozoa</taxon>
        <taxon>Nematoda</taxon>
        <taxon>Enoplea</taxon>
        <taxon>Dorylaimia</taxon>
        <taxon>Trichinellida</taxon>
        <taxon>Trichuridae</taxon>
        <taxon>Trichuris</taxon>
    </lineage>
</organism>
<dbReference type="PANTHER" id="PTHR22907">
    <property type="entry name" value="GH04558P"/>
    <property type="match status" value="1"/>
</dbReference>
<dbReference type="SUPFAM" id="SSF143081">
    <property type="entry name" value="BB1717-like"/>
    <property type="match status" value="1"/>
</dbReference>
<keyword evidence="4" id="KW-1003">Cell membrane</keyword>
<dbReference type="InterPro" id="IPR001507">
    <property type="entry name" value="ZP_dom"/>
</dbReference>
<evidence type="ECO:0000259" key="14">
    <source>
        <dbReference type="PROSITE" id="PS51034"/>
    </source>
</evidence>
<comment type="subcellular location">
    <subcellularLocation>
        <location evidence="1">Cell membrane</location>
        <topology evidence="1">Single-pass type I membrane protein</topology>
    </subcellularLocation>
</comment>
<dbReference type="PROSITE" id="PS51034">
    <property type="entry name" value="ZP_2"/>
    <property type="match status" value="1"/>
</dbReference>
<evidence type="ECO:0000256" key="3">
    <source>
        <dbReference type="ARBA" id="ARBA00022460"/>
    </source>
</evidence>
<evidence type="ECO:0000256" key="7">
    <source>
        <dbReference type="ARBA" id="ARBA00022989"/>
    </source>
</evidence>
<evidence type="ECO:0000313" key="15">
    <source>
        <dbReference type="EMBL" id="KFD70436.1"/>
    </source>
</evidence>
<dbReference type="Pfam" id="PF02586">
    <property type="entry name" value="SRAP"/>
    <property type="match status" value="1"/>
</dbReference>
<accession>A0A085NLU0</accession>
<dbReference type="GO" id="GO:0042302">
    <property type="term" value="F:structural constituent of cuticle"/>
    <property type="evidence" value="ECO:0007669"/>
    <property type="project" value="UniProtKB-KW"/>
</dbReference>
<evidence type="ECO:0000256" key="13">
    <source>
        <dbReference type="SAM" id="Phobius"/>
    </source>
</evidence>
<dbReference type="InterPro" id="IPR057475">
    <property type="entry name" value="CUT_C"/>
</dbReference>
<evidence type="ECO:0000256" key="4">
    <source>
        <dbReference type="ARBA" id="ARBA00022475"/>
    </source>
</evidence>
<dbReference type="Pfam" id="PF25301">
    <property type="entry name" value="CUT_C"/>
    <property type="match status" value="1"/>
</dbReference>
<evidence type="ECO:0000256" key="12">
    <source>
        <dbReference type="SAM" id="MobiDB-lite"/>
    </source>
</evidence>
<keyword evidence="5 13" id="KW-0812">Transmembrane</keyword>
<feature type="domain" description="ZP" evidence="14">
    <location>
        <begin position="293"/>
        <end position="527"/>
    </location>
</feature>
<dbReference type="Proteomes" id="UP000030758">
    <property type="component" value="Unassembled WGS sequence"/>
</dbReference>
<dbReference type="SMART" id="SM00241">
    <property type="entry name" value="ZP"/>
    <property type="match status" value="1"/>
</dbReference>
<evidence type="ECO:0000256" key="8">
    <source>
        <dbReference type="ARBA" id="ARBA00023136"/>
    </source>
</evidence>
<feature type="region of interest" description="Disordered" evidence="12">
    <location>
        <begin position="559"/>
        <end position="662"/>
    </location>
</feature>
<evidence type="ECO:0000256" key="6">
    <source>
        <dbReference type="ARBA" id="ARBA00022729"/>
    </source>
</evidence>
<keyword evidence="6" id="KW-0732">Signal</keyword>
<keyword evidence="3" id="KW-0193">Cuticle</keyword>
<name>A0A085NLU0_9BILA</name>
<keyword evidence="7 13" id="KW-1133">Transmembrane helix</keyword>
<gene>
    <name evidence="15" type="ORF">M514_08909</name>
</gene>
<dbReference type="Pfam" id="PF25057">
    <property type="entry name" value="CUT_N"/>
    <property type="match status" value="1"/>
</dbReference>
<feature type="compositionally biased region" description="Polar residues" evidence="12">
    <location>
        <begin position="644"/>
        <end position="657"/>
    </location>
</feature>
<dbReference type="InterPro" id="IPR056953">
    <property type="entry name" value="CUT_N"/>
</dbReference>
<reference evidence="15" key="1">
    <citation type="journal article" date="2014" name="Nat. Genet.">
        <title>Genome and transcriptome of the porcine whipworm Trichuris suis.</title>
        <authorList>
            <person name="Jex A.R."/>
            <person name="Nejsum P."/>
            <person name="Schwarz E.M."/>
            <person name="Hu L."/>
            <person name="Young N.D."/>
            <person name="Hall R.S."/>
            <person name="Korhonen P.K."/>
            <person name="Liao S."/>
            <person name="Thamsborg S."/>
            <person name="Xia J."/>
            <person name="Xu P."/>
            <person name="Wang S."/>
            <person name="Scheerlinck J.P."/>
            <person name="Hofmann A."/>
            <person name="Sternberg P.W."/>
            <person name="Wang J."/>
            <person name="Gasser R.B."/>
        </authorList>
    </citation>
    <scope>NUCLEOTIDE SEQUENCE [LARGE SCALE GENOMIC DNA]</scope>
    <source>
        <strain evidence="15">DCEP-RM93F</strain>
    </source>
</reference>
<dbReference type="AlphaFoldDB" id="A0A085NLU0"/>
<proteinExistence type="predicted"/>
<dbReference type="EMBL" id="KL367488">
    <property type="protein sequence ID" value="KFD70436.1"/>
    <property type="molecule type" value="Genomic_DNA"/>
</dbReference>
<evidence type="ECO:0000256" key="11">
    <source>
        <dbReference type="ARBA" id="ARBA00031130"/>
    </source>
</evidence>
<evidence type="ECO:0000256" key="10">
    <source>
        <dbReference type="ARBA" id="ARBA00030898"/>
    </source>
</evidence>
<feature type="transmembrane region" description="Helical" evidence="13">
    <location>
        <begin position="736"/>
        <end position="760"/>
    </location>
</feature>
<keyword evidence="8 13" id="KW-0472">Membrane</keyword>
<dbReference type="GO" id="GO:0003697">
    <property type="term" value="F:single-stranded DNA binding"/>
    <property type="evidence" value="ECO:0007669"/>
    <property type="project" value="InterPro"/>
</dbReference>
<dbReference type="GO" id="GO:0106300">
    <property type="term" value="P:protein-DNA covalent cross-linking repair"/>
    <property type="evidence" value="ECO:0007669"/>
    <property type="project" value="InterPro"/>
</dbReference>
<dbReference type="Gene3D" id="3.90.1680.10">
    <property type="entry name" value="SOS response associated peptidase-like"/>
    <property type="match status" value="1"/>
</dbReference>
<dbReference type="InterPro" id="IPR036590">
    <property type="entry name" value="SRAP-like"/>
</dbReference>
<evidence type="ECO:0000256" key="5">
    <source>
        <dbReference type="ARBA" id="ARBA00022692"/>
    </source>
</evidence>
<evidence type="ECO:0000256" key="9">
    <source>
        <dbReference type="ARBA" id="ARBA00030390"/>
    </source>
</evidence>
<feature type="compositionally biased region" description="Low complexity" evidence="12">
    <location>
        <begin position="568"/>
        <end position="592"/>
    </location>
</feature>